<dbReference type="Proteomes" id="UP000504637">
    <property type="component" value="Unplaced"/>
</dbReference>
<evidence type="ECO:0000313" key="2">
    <source>
        <dbReference type="RefSeq" id="XP_033455492.1"/>
    </source>
</evidence>
<proteinExistence type="predicted"/>
<gene>
    <name evidence="2" type="ORF">K489DRAFT_94637</name>
</gene>
<reference evidence="2" key="2">
    <citation type="submission" date="2020-04" db="EMBL/GenBank/DDBJ databases">
        <authorList>
            <consortium name="NCBI Genome Project"/>
        </authorList>
    </citation>
    <scope>NUCLEOTIDE SEQUENCE</scope>
    <source>
        <strain evidence="2">CBS 342.82</strain>
    </source>
</reference>
<dbReference type="GeneID" id="54366862"/>
<name>A0A6J3LRJ5_9PEZI</name>
<keyword evidence="1" id="KW-1185">Reference proteome</keyword>
<sequence>MSILLLTSPEQSKNYLFTPPTMLSNSSQCSRRFGSYSSAALMSSSFFLMLYHCHVGVVTFPEQAPPYPPPPPHPAAAHVGTTVTSAPFRRGTLHLQRTAHLFPFVRIHSSVHHQRTRLSSPWGALCWDTRTSMTREARLKCLHGLARRCEVGRAWGR</sequence>
<dbReference type="RefSeq" id="XP_033455492.1">
    <property type="nucleotide sequence ID" value="XM_033609061.1"/>
</dbReference>
<protein>
    <submittedName>
        <fullName evidence="2">Uncharacterized protein</fullName>
    </submittedName>
</protein>
<reference evidence="2" key="3">
    <citation type="submission" date="2025-08" db="UniProtKB">
        <authorList>
            <consortium name="RefSeq"/>
        </authorList>
    </citation>
    <scope>IDENTIFICATION</scope>
    <source>
        <strain evidence="2">CBS 342.82</strain>
    </source>
</reference>
<organism evidence="2">
    <name type="scientific">Dissoconium aciculare CBS 342.82</name>
    <dbReference type="NCBI Taxonomy" id="1314786"/>
    <lineage>
        <taxon>Eukaryota</taxon>
        <taxon>Fungi</taxon>
        <taxon>Dikarya</taxon>
        <taxon>Ascomycota</taxon>
        <taxon>Pezizomycotina</taxon>
        <taxon>Dothideomycetes</taxon>
        <taxon>Dothideomycetidae</taxon>
        <taxon>Mycosphaerellales</taxon>
        <taxon>Dissoconiaceae</taxon>
        <taxon>Dissoconium</taxon>
    </lineage>
</organism>
<evidence type="ECO:0000313" key="1">
    <source>
        <dbReference type="Proteomes" id="UP000504637"/>
    </source>
</evidence>
<accession>A0A6J3LRJ5</accession>
<dbReference type="AlphaFoldDB" id="A0A6J3LRJ5"/>
<reference evidence="2" key="1">
    <citation type="submission" date="2020-01" db="EMBL/GenBank/DDBJ databases">
        <authorList>
            <consortium name="DOE Joint Genome Institute"/>
            <person name="Haridas S."/>
            <person name="Albert R."/>
            <person name="Binder M."/>
            <person name="Bloem J."/>
            <person name="Labutti K."/>
            <person name="Salamov A."/>
            <person name="Andreopoulos B."/>
            <person name="Baker S.E."/>
            <person name="Barry K."/>
            <person name="Bills G."/>
            <person name="Bluhm B.H."/>
            <person name="Cannon C."/>
            <person name="Castanera R."/>
            <person name="Culley D.E."/>
            <person name="Daum C."/>
            <person name="Ezra D."/>
            <person name="Gonzalez J.B."/>
            <person name="Henrissat B."/>
            <person name="Kuo A."/>
            <person name="Liang C."/>
            <person name="Lipzen A."/>
            <person name="Lutzoni F."/>
            <person name="Magnuson J."/>
            <person name="Mondo S."/>
            <person name="Nolan M."/>
            <person name="Ohm R."/>
            <person name="Pangilinan J."/>
            <person name="Park H.-J."/>
            <person name="Ramirez L."/>
            <person name="Alfaro M."/>
            <person name="Sun H."/>
            <person name="Tritt A."/>
            <person name="Yoshinaga Y."/>
            <person name="Zwiers L.-H."/>
            <person name="Turgeon B.G."/>
            <person name="Goodwin S.B."/>
            <person name="Spatafora J.W."/>
            <person name="Crous P.W."/>
            <person name="Grigoriev I.V."/>
        </authorList>
    </citation>
    <scope>NUCLEOTIDE SEQUENCE</scope>
    <source>
        <strain evidence="2">CBS 342.82</strain>
    </source>
</reference>